<evidence type="ECO:0000256" key="2">
    <source>
        <dbReference type="SAM" id="SignalP"/>
    </source>
</evidence>
<sequence length="288" mass="30243">MRFRILGCWPLRGGALLLIAAAAALALPAPAARAGALTIGGSGTGLGAMRLLAGAFESAHPDVRITVVPSLGTGGGIRALADGAISLAVISRPLKDAERARDMTAEEYARTPFVFATAKKDAPSGFTLQQFAEIYAGRMARWPGGEQLRVVLRPRSDSDTAILEGMSPAMRGALEEARRRKGLKMAVTDQESAEAIGRIPGAIGTSTLALILSERHPLRALSVDGVDPSPRTIADGTYPYYKRLYMVAGPKTPAAARQFAGFVRSAEGRGILARTGHWVVGADADGRK</sequence>
<dbReference type="InterPro" id="IPR024370">
    <property type="entry name" value="PBP_domain"/>
</dbReference>
<evidence type="ECO:0000313" key="4">
    <source>
        <dbReference type="EMBL" id="MBI4251489.1"/>
    </source>
</evidence>
<organism evidence="4 5">
    <name type="scientific">Tectimicrobiota bacterium</name>
    <dbReference type="NCBI Taxonomy" id="2528274"/>
    <lineage>
        <taxon>Bacteria</taxon>
        <taxon>Pseudomonadati</taxon>
        <taxon>Nitrospinota/Tectimicrobiota group</taxon>
        <taxon>Candidatus Tectimicrobiota</taxon>
    </lineage>
</organism>
<dbReference type="InterPro" id="IPR050811">
    <property type="entry name" value="Phosphate_ABC_transporter"/>
</dbReference>
<dbReference type="Pfam" id="PF12849">
    <property type="entry name" value="PBP_like_2"/>
    <property type="match status" value="1"/>
</dbReference>
<proteinExistence type="predicted"/>
<accession>A0A932ZS95</accession>
<dbReference type="EMBL" id="JACQRX010000152">
    <property type="protein sequence ID" value="MBI4251489.1"/>
    <property type="molecule type" value="Genomic_DNA"/>
</dbReference>
<evidence type="ECO:0000313" key="5">
    <source>
        <dbReference type="Proteomes" id="UP000752292"/>
    </source>
</evidence>
<dbReference type="SUPFAM" id="SSF53850">
    <property type="entry name" value="Periplasmic binding protein-like II"/>
    <property type="match status" value="1"/>
</dbReference>
<evidence type="ECO:0000259" key="3">
    <source>
        <dbReference type="Pfam" id="PF12849"/>
    </source>
</evidence>
<gene>
    <name evidence="4" type="ORF">HY618_03435</name>
</gene>
<feature type="domain" description="PBP" evidence="3">
    <location>
        <begin position="30"/>
        <end position="267"/>
    </location>
</feature>
<dbReference type="PANTHER" id="PTHR30570:SF1">
    <property type="entry name" value="PHOSPHATE-BINDING PROTEIN PSTS"/>
    <property type="match status" value="1"/>
</dbReference>
<keyword evidence="1 2" id="KW-0732">Signal</keyword>
<dbReference type="PANTHER" id="PTHR30570">
    <property type="entry name" value="PERIPLASMIC PHOSPHATE BINDING COMPONENT OF PHOSPHATE ABC TRANSPORTER"/>
    <property type="match status" value="1"/>
</dbReference>
<feature type="signal peptide" evidence="2">
    <location>
        <begin position="1"/>
        <end position="31"/>
    </location>
</feature>
<feature type="chain" id="PRO_5037083225" evidence="2">
    <location>
        <begin position="32"/>
        <end position="288"/>
    </location>
</feature>
<dbReference type="AlphaFoldDB" id="A0A932ZS95"/>
<evidence type="ECO:0000256" key="1">
    <source>
        <dbReference type="ARBA" id="ARBA00022729"/>
    </source>
</evidence>
<name>A0A932ZS95_UNCTE</name>
<comment type="caution">
    <text evidence="4">The sequence shown here is derived from an EMBL/GenBank/DDBJ whole genome shotgun (WGS) entry which is preliminary data.</text>
</comment>
<dbReference type="Gene3D" id="3.40.190.10">
    <property type="entry name" value="Periplasmic binding protein-like II"/>
    <property type="match status" value="2"/>
</dbReference>
<protein>
    <submittedName>
        <fullName evidence="4">Substrate-binding domain-containing protein</fullName>
    </submittedName>
</protein>
<dbReference type="Proteomes" id="UP000752292">
    <property type="component" value="Unassembled WGS sequence"/>
</dbReference>
<reference evidence="4" key="1">
    <citation type="submission" date="2020-07" db="EMBL/GenBank/DDBJ databases">
        <title>Huge and variable diversity of episymbiotic CPR bacteria and DPANN archaea in groundwater ecosystems.</title>
        <authorList>
            <person name="He C.Y."/>
            <person name="Keren R."/>
            <person name="Whittaker M."/>
            <person name="Farag I.F."/>
            <person name="Doudna J."/>
            <person name="Cate J.H.D."/>
            <person name="Banfield J.F."/>
        </authorList>
    </citation>
    <scope>NUCLEOTIDE SEQUENCE</scope>
    <source>
        <strain evidence="4">NC_groundwater_1370_Ag_S-0.2um_69_93</strain>
    </source>
</reference>